<feature type="region of interest" description="Disordered" evidence="1">
    <location>
        <begin position="1"/>
        <end position="24"/>
    </location>
</feature>
<organism evidence="2 3">
    <name type="scientific">Edaphobacter modestus</name>
    <dbReference type="NCBI Taxonomy" id="388466"/>
    <lineage>
        <taxon>Bacteria</taxon>
        <taxon>Pseudomonadati</taxon>
        <taxon>Acidobacteriota</taxon>
        <taxon>Terriglobia</taxon>
        <taxon>Terriglobales</taxon>
        <taxon>Acidobacteriaceae</taxon>
        <taxon>Edaphobacter</taxon>
    </lineage>
</organism>
<evidence type="ECO:0000256" key="1">
    <source>
        <dbReference type="SAM" id="MobiDB-lite"/>
    </source>
</evidence>
<reference evidence="2 3" key="1">
    <citation type="submission" date="2019-02" db="EMBL/GenBank/DDBJ databases">
        <title>Genomic Encyclopedia of Archaeal and Bacterial Type Strains, Phase II (KMG-II): from individual species to whole genera.</title>
        <authorList>
            <person name="Goeker M."/>
        </authorList>
    </citation>
    <scope>NUCLEOTIDE SEQUENCE [LARGE SCALE GENOMIC DNA]</scope>
    <source>
        <strain evidence="2 3">DSM 18101</strain>
    </source>
</reference>
<dbReference type="Proteomes" id="UP000292958">
    <property type="component" value="Unassembled WGS sequence"/>
</dbReference>
<name>A0A4Q7Z0M4_9BACT</name>
<dbReference type="AlphaFoldDB" id="A0A4Q7Z0M4"/>
<keyword evidence="3" id="KW-1185">Reference proteome</keyword>
<gene>
    <name evidence="2" type="ORF">BDD14_4677</name>
</gene>
<protein>
    <submittedName>
        <fullName evidence="2">Uncharacterized protein</fullName>
    </submittedName>
</protein>
<accession>A0A4Q7Z0M4</accession>
<comment type="caution">
    <text evidence="2">The sequence shown here is derived from an EMBL/GenBank/DDBJ whole genome shotgun (WGS) entry which is preliminary data.</text>
</comment>
<proteinExistence type="predicted"/>
<dbReference type="EMBL" id="SHKW01000001">
    <property type="protein sequence ID" value="RZU43063.1"/>
    <property type="molecule type" value="Genomic_DNA"/>
</dbReference>
<evidence type="ECO:0000313" key="2">
    <source>
        <dbReference type="EMBL" id="RZU43063.1"/>
    </source>
</evidence>
<sequence length="57" mass="6382">MPMLPGMVRQGRMRKGFNGPGETSSMMRVTEMMIDLVGKTPIAFRGGPLQDRSSLYY</sequence>
<evidence type="ECO:0000313" key="3">
    <source>
        <dbReference type="Proteomes" id="UP000292958"/>
    </source>
</evidence>